<evidence type="ECO:0000256" key="4">
    <source>
        <dbReference type="SAM" id="SignalP"/>
    </source>
</evidence>
<evidence type="ECO:0000256" key="2">
    <source>
        <dbReference type="SAM" id="MobiDB-lite"/>
    </source>
</evidence>
<name>A0ABD0LRZ0_9CAEN</name>
<keyword evidence="4" id="KW-0732">Signal</keyword>
<keyword evidence="6" id="KW-1185">Reference proteome</keyword>
<organism evidence="5 6">
    <name type="scientific">Batillaria attramentaria</name>
    <dbReference type="NCBI Taxonomy" id="370345"/>
    <lineage>
        <taxon>Eukaryota</taxon>
        <taxon>Metazoa</taxon>
        <taxon>Spiralia</taxon>
        <taxon>Lophotrochozoa</taxon>
        <taxon>Mollusca</taxon>
        <taxon>Gastropoda</taxon>
        <taxon>Caenogastropoda</taxon>
        <taxon>Sorbeoconcha</taxon>
        <taxon>Cerithioidea</taxon>
        <taxon>Batillariidae</taxon>
        <taxon>Batillaria</taxon>
    </lineage>
</organism>
<evidence type="ECO:0000313" key="6">
    <source>
        <dbReference type="Proteomes" id="UP001519460"/>
    </source>
</evidence>
<feature type="compositionally biased region" description="Polar residues" evidence="2">
    <location>
        <begin position="211"/>
        <end position="227"/>
    </location>
</feature>
<feature type="region of interest" description="Disordered" evidence="2">
    <location>
        <begin position="199"/>
        <end position="290"/>
    </location>
</feature>
<comment type="caution">
    <text evidence="5">The sequence shown here is derived from an EMBL/GenBank/DDBJ whole genome shotgun (WGS) entry which is preliminary data.</text>
</comment>
<dbReference type="Proteomes" id="UP001519460">
    <property type="component" value="Unassembled WGS sequence"/>
</dbReference>
<evidence type="ECO:0000313" key="5">
    <source>
        <dbReference type="EMBL" id="KAK7501958.1"/>
    </source>
</evidence>
<feature type="compositionally biased region" description="Low complexity" evidence="2">
    <location>
        <begin position="247"/>
        <end position="261"/>
    </location>
</feature>
<accession>A0ABD0LRZ0</accession>
<feature type="signal peptide" evidence="4">
    <location>
        <begin position="1"/>
        <end position="28"/>
    </location>
</feature>
<sequence>MASLPTNKRTVSLLVLGTILFAVKLSQSQEEENHIPWYGLGPNECHQRETCSVGEYCSNNKVWEGCRNCTVILPWCTLDMDHVRKKFPSCEATCERELASIRSEKVANETRILTAEKADLKNIIEDQEEKLKETEKQLTSTEKALNRTLDAKAELTAKLEKEIFIWKLAFFTTVPVISVVLGLIICKFWRENKTLRKRNNAHDIPPEAATANETGQQQTDTMLQTPVQAEPPYGRQTEDADSGHGDGTTSSSGTPRSSNPSLVVPNGNRVEHQYGDATTDCMEGLGDSCV</sequence>
<feature type="coiled-coil region" evidence="1">
    <location>
        <begin position="110"/>
        <end position="151"/>
    </location>
</feature>
<feature type="transmembrane region" description="Helical" evidence="3">
    <location>
        <begin position="164"/>
        <end position="189"/>
    </location>
</feature>
<proteinExistence type="predicted"/>
<protein>
    <submittedName>
        <fullName evidence="5">Uncharacterized protein</fullName>
    </submittedName>
</protein>
<gene>
    <name evidence="5" type="ORF">BaRGS_00006710</name>
</gene>
<feature type="chain" id="PRO_5044742990" evidence="4">
    <location>
        <begin position="29"/>
        <end position="290"/>
    </location>
</feature>
<keyword evidence="1" id="KW-0175">Coiled coil</keyword>
<keyword evidence="3" id="KW-1133">Transmembrane helix</keyword>
<dbReference type="AlphaFoldDB" id="A0ABD0LRZ0"/>
<keyword evidence="3" id="KW-0812">Transmembrane</keyword>
<evidence type="ECO:0000256" key="3">
    <source>
        <dbReference type="SAM" id="Phobius"/>
    </source>
</evidence>
<reference evidence="5 6" key="1">
    <citation type="journal article" date="2023" name="Sci. Data">
        <title>Genome assembly of the Korean intertidal mud-creeper Batillaria attramentaria.</title>
        <authorList>
            <person name="Patra A.K."/>
            <person name="Ho P.T."/>
            <person name="Jun S."/>
            <person name="Lee S.J."/>
            <person name="Kim Y."/>
            <person name="Won Y.J."/>
        </authorList>
    </citation>
    <scope>NUCLEOTIDE SEQUENCE [LARGE SCALE GENOMIC DNA]</scope>
    <source>
        <strain evidence="5">Wonlab-2016</strain>
    </source>
</reference>
<dbReference type="EMBL" id="JACVVK020000028">
    <property type="protein sequence ID" value="KAK7501958.1"/>
    <property type="molecule type" value="Genomic_DNA"/>
</dbReference>
<keyword evidence="3" id="KW-0472">Membrane</keyword>
<evidence type="ECO:0000256" key="1">
    <source>
        <dbReference type="SAM" id="Coils"/>
    </source>
</evidence>